<comment type="pathway">
    <text evidence="1">tRNA modification; 5-methoxycarbonylmethyl-2-thiouridine-tRNA biosynthesis.</text>
</comment>
<dbReference type="GO" id="GO:0002098">
    <property type="term" value="P:tRNA wobble uridine modification"/>
    <property type="evidence" value="ECO:0007669"/>
    <property type="project" value="InterPro"/>
</dbReference>
<proteinExistence type="inferred from homology"/>
<name>A0A162XTM5_DIDRA</name>
<gene>
    <name evidence="4" type="ORF">ST47_g9005</name>
</gene>
<dbReference type="EMBL" id="JYNV01000290">
    <property type="protein sequence ID" value="KZM19680.1"/>
    <property type="molecule type" value="Genomic_DNA"/>
</dbReference>
<keyword evidence="5" id="KW-1185">Reference proteome</keyword>
<dbReference type="UniPathway" id="UPA00988"/>
<dbReference type="Proteomes" id="UP000076837">
    <property type="component" value="Unassembled WGS sequence"/>
</dbReference>
<dbReference type="OrthoDB" id="9995306at2759"/>
<dbReference type="Gene3D" id="3.40.50.300">
    <property type="entry name" value="P-loop containing nucleotide triphosphate hydrolases"/>
    <property type="match status" value="1"/>
</dbReference>
<dbReference type="CDD" id="cd19495">
    <property type="entry name" value="Elp6"/>
    <property type="match status" value="1"/>
</dbReference>
<reference evidence="4 5" key="1">
    <citation type="journal article" date="2016" name="Sci. Rep.">
        <title>Draft genome sequencing and secretome analysis of fungal phytopathogen Ascochyta rabiei provides insight into the necrotrophic effector repertoire.</title>
        <authorList>
            <person name="Verma S."/>
            <person name="Gazara R.K."/>
            <person name="Nizam S."/>
            <person name="Parween S."/>
            <person name="Chattopadhyay D."/>
            <person name="Verma P.K."/>
        </authorList>
    </citation>
    <scope>NUCLEOTIDE SEQUENCE [LARGE SCALE GENOMIC DNA]</scope>
    <source>
        <strain evidence="4 5">ArDII</strain>
    </source>
</reference>
<comment type="caution">
    <text evidence="4">The sequence shown here is derived from an EMBL/GenBank/DDBJ whole genome shotgun (WGS) entry which is preliminary data.</text>
</comment>
<feature type="compositionally biased region" description="Low complexity" evidence="3">
    <location>
        <begin position="160"/>
        <end position="187"/>
    </location>
</feature>
<dbReference type="PANTHER" id="PTHR16184:SF6">
    <property type="entry name" value="ELONGATOR COMPLEX PROTEIN 6"/>
    <property type="match status" value="1"/>
</dbReference>
<dbReference type="GO" id="GO:0033588">
    <property type="term" value="C:elongator holoenzyme complex"/>
    <property type="evidence" value="ECO:0007669"/>
    <property type="project" value="InterPro"/>
</dbReference>
<accession>A0A162XTM5</accession>
<evidence type="ECO:0000256" key="3">
    <source>
        <dbReference type="SAM" id="MobiDB-lite"/>
    </source>
</evidence>
<sequence length="365" mass="39171">MSSSSRIPPLLQPYVKLPREDSLLLLTSTLGASANWLLIRFLCDALSNNNHDGGADEGHNVVLASWMRDYEFWKQEARKGAGLDLERLRREKRFAFVDGLSGLVMGDVKDAHIQQPQAQGQSMPPRPQAQSPPQRASPMLPVRGPPGRIVPARGPPAPTAQPARPASSTTAPAAATPQSNTSSQTALEHHTLTSLDLTHLKTTLTAAIASLISTPTRKTLLILDTPDLPLALTSTSPSVFTSLILQLHNTPTVSHILTHLHADTPLLTPSAPPQPLETAQYNFLTKVAHMSRRVIGTRVLDTGVARDVSGVVRVTEQRVGWGDLGLEGEDGKMDADDSGKGKEFLYQVKGDGSVKVFERGAGGEG</sequence>
<dbReference type="PANTHER" id="PTHR16184">
    <property type="entry name" value="ELONGATOR COMPLEX PROTEIN 6"/>
    <property type="match status" value="1"/>
</dbReference>
<evidence type="ECO:0000256" key="2">
    <source>
        <dbReference type="ARBA" id="ARBA00008837"/>
    </source>
</evidence>
<dbReference type="AlphaFoldDB" id="A0A162XTM5"/>
<dbReference type="InterPro" id="IPR027417">
    <property type="entry name" value="P-loop_NTPase"/>
</dbReference>
<comment type="similarity">
    <text evidence="2">Belongs to the ELP6 family.</text>
</comment>
<dbReference type="InterPro" id="IPR018627">
    <property type="entry name" value="ELP6"/>
</dbReference>
<organism evidence="4 5">
    <name type="scientific">Didymella rabiei</name>
    <name type="common">Chickpea ascochyta blight fungus</name>
    <name type="synonym">Mycosphaerella rabiei</name>
    <dbReference type="NCBI Taxonomy" id="5454"/>
    <lineage>
        <taxon>Eukaryota</taxon>
        <taxon>Fungi</taxon>
        <taxon>Dikarya</taxon>
        <taxon>Ascomycota</taxon>
        <taxon>Pezizomycotina</taxon>
        <taxon>Dothideomycetes</taxon>
        <taxon>Pleosporomycetidae</taxon>
        <taxon>Pleosporales</taxon>
        <taxon>Pleosporineae</taxon>
        <taxon>Didymellaceae</taxon>
        <taxon>Ascochyta</taxon>
    </lineage>
</organism>
<evidence type="ECO:0000313" key="4">
    <source>
        <dbReference type="EMBL" id="KZM19680.1"/>
    </source>
</evidence>
<feature type="region of interest" description="Disordered" evidence="3">
    <location>
        <begin position="115"/>
        <end position="187"/>
    </location>
</feature>
<feature type="compositionally biased region" description="Low complexity" evidence="3">
    <location>
        <begin position="128"/>
        <end position="139"/>
    </location>
</feature>
<protein>
    <submittedName>
        <fullName evidence="4">Uncharacterized protein</fullName>
    </submittedName>
</protein>
<evidence type="ECO:0000256" key="1">
    <source>
        <dbReference type="ARBA" id="ARBA00005043"/>
    </source>
</evidence>
<evidence type="ECO:0000313" key="5">
    <source>
        <dbReference type="Proteomes" id="UP000076837"/>
    </source>
</evidence>